<reference evidence="4" key="1">
    <citation type="submission" date="2020-06" db="EMBL/GenBank/DDBJ databases">
        <title>Draft genomic sequecing of Geomonas sp. Red745.</title>
        <authorList>
            <person name="Itoh H."/>
            <person name="Xu Z.X."/>
            <person name="Ushijima N."/>
            <person name="Masuda Y."/>
            <person name="Shiratori Y."/>
            <person name="Senoo K."/>
        </authorList>
    </citation>
    <scope>NUCLEOTIDE SEQUENCE [LARGE SCALE GENOMIC DNA]</scope>
    <source>
        <strain evidence="4">Red745</strain>
    </source>
</reference>
<keyword evidence="2" id="KW-0812">Transmembrane</keyword>
<evidence type="ECO:0000313" key="4">
    <source>
        <dbReference type="Proteomes" id="UP000587586"/>
    </source>
</evidence>
<organism evidence="3 4">
    <name type="scientific">Geomonas limicola</name>
    <dbReference type="NCBI Taxonomy" id="2740186"/>
    <lineage>
        <taxon>Bacteria</taxon>
        <taxon>Pseudomonadati</taxon>
        <taxon>Thermodesulfobacteriota</taxon>
        <taxon>Desulfuromonadia</taxon>
        <taxon>Geobacterales</taxon>
        <taxon>Geobacteraceae</taxon>
        <taxon>Geomonas</taxon>
    </lineage>
</organism>
<dbReference type="AlphaFoldDB" id="A0A6V8N8M2"/>
<feature type="region of interest" description="Disordered" evidence="1">
    <location>
        <begin position="34"/>
        <end position="59"/>
    </location>
</feature>
<comment type="caution">
    <text evidence="3">The sequence shown here is derived from an EMBL/GenBank/DDBJ whole genome shotgun (WGS) entry which is preliminary data.</text>
</comment>
<gene>
    <name evidence="3" type="ORF">GMLC_16960</name>
</gene>
<dbReference type="Proteomes" id="UP000587586">
    <property type="component" value="Unassembled WGS sequence"/>
</dbReference>
<keyword evidence="2" id="KW-0472">Membrane</keyword>
<proteinExistence type="predicted"/>
<keyword evidence="4" id="KW-1185">Reference proteome</keyword>
<evidence type="ECO:0000313" key="3">
    <source>
        <dbReference type="EMBL" id="GFO68117.1"/>
    </source>
</evidence>
<name>A0A6V8N8M2_9BACT</name>
<dbReference type="EMBL" id="BLXZ01000003">
    <property type="protein sequence ID" value="GFO68117.1"/>
    <property type="molecule type" value="Genomic_DNA"/>
</dbReference>
<feature type="transmembrane region" description="Helical" evidence="2">
    <location>
        <begin position="6"/>
        <end position="28"/>
    </location>
</feature>
<accession>A0A6V8N8M2</accession>
<keyword evidence="2" id="KW-1133">Transmembrane helix</keyword>
<protein>
    <submittedName>
        <fullName evidence="3">Uncharacterized protein</fullName>
    </submittedName>
</protein>
<sequence length="59" mass="6727">MFWLQILGVGAILAAGLFLIIVLEHNFVSGPQRKKLERQARERMEQAKKKTPADQEHPS</sequence>
<evidence type="ECO:0000256" key="2">
    <source>
        <dbReference type="SAM" id="Phobius"/>
    </source>
</evidence>
<evidence type="ECO:0000256" key="1">
    <source>
        <dbReference type="SAM" id="MobiDB-lite"/>
    </source>
</evidence>
<feature type="compositionally biased region" description="Basic and acidic residues" evidence="1">
    <location>
        <begin position="37"/>
        <end position="59"/>
    </location>
</feature>